<dbReference type="PANTHER" id="PTHR43404:SF2">
    <property type="entry name" value="LIPOPOLYSACCHARIDE CHOLINEPHOSPHOTRANSFERASE LICD"/>
    <property type="match status" value="1"/>
</dbReference>
<dbReference type="InterPro" id="IPR007074">
    <property type="entry name" value="LicD/FKTN/FKRP_NTP_transf"/>
</dbReference>
<gene>
    <name evidence="2" type="ORF">EV211_10669</name>
</gene>
<sequence length="681" mass="79078">MSPEQKRLLSLFKEINDICNRHNIVYYMAGGTLIGAIRHKGFIPWDDDMDILMTRDNWEKFIEVTRTDIPENRVLECQELDRNYPNMFGRYTDVTSTAIHNNQVLGDGICGYVVDILVLDPIPDKEHHEKYTADLMLYSDLVNPSLNYSYRFDVNQNRFMKYYKRMQKEGKDKVLTELEDKMFRYNEEDCQYYVMRWGGAPFLFDKDMYGSSRWGVFEGVKCRIPDRTADYLTWHYGDDWMYIPPHGEHESHDAIFSFTTQYKTIQNDYMRYIDVHKVRKSLIKRKMFFFKHMDSRLRMKDMEVTAIGVSVKMDTLKAVENCGFDIYEALDNCEYEKISELFSDYYSKQLSRKVIGREDYTGINRFRKPGYCDIGDELLYPAVMVLIHTGRIAKAARLLDVREINKGPLDDKLASARQLIMDFRKAVSDDDLGHKDESFEQMKSLYEKYSHNDNINMFYIEQLLERNDVILAEKLSKRALDLFPNNGVYMKYLGDCIYGQDEMKALNIYADAVSNTTNGVVLLQISERVESRKTELMSKAAADLDLELAKLLTLLSPDDVDLVKLKYDIMTETTSDGSELATIITELKDELIKFDMASPIRSALSNAYIKRGESEATASLRVSLVMASTIDEYHEIKDKAIEICQQQPDSHAYRLLSDVYNTLGMTTDADASMSEADRMEN</sequence>
<dbReference type="OrthoDB" id="9786100at2"/>
<evidence type="ECO:0000259" key="1">
    <source>
        <dbReference type="Pfam" id="PF04991"/>
    </source>
</evidence>
<dbReference type="PANTHER" id="PTHR43404">
    <property type="entry name" value="LIPOPOLYSACCHARIDE CHOLINEPHOSPHOTRANSFERASE LICD"/>
    <property type="match status" value="1"/>
</dbReference>
<evidence type="ECO:0000313" key="2">
    <source>
        <dbReference type="EMBL" id="TDP58558.1"/>
    </source>
</evidence>
<reference evidence="2 3" key="1">
    <citation type="submission" date="2019-03" db="EMBL/GenBank/DDBJ databases">
        <title>Genomic Encyclopedia of Type Strains, Phase IV (KMG-IV): sequencing the most valuable type-strain genomes for metagenomic binning, comparative biology and taxonomic classification.</title>
        <authorList>
            <person name="Goeker M."/>
        </authorList>
    </citation>
    <scope>NUCLEOTIDE SEQUENCE [LARGE SCALE GENOMIC DNA]</scope>
    <source>
        <strain evidence="2 3">DSM 28287</strain>
    </source>
</reference>
<protein>
    <submittedName>
        <fullName evidence="2">Lipopolysaccharide cholinephosphotransferase</fullName>
    </submittedName>
</protein>
<feature type="domain" description="LicD/FKTN/FKRP nucleotidyltransferase" evidence="1">
    <location>
        <begin position="19"/>
        <end position="237"/>
    </location>
</feature>
<keyword evidence="3" id="KW-1185">Reference proteome</keyword>
<dbReference type="Pfam" id="PF04991">
    <property type="entry name" value="LicD"/>
    <property type="match status" value="1"/>
</dbReference>
<dbReference type="EMBL" id="SNXO01000006">
    <property type="protein sequence ID" value="TDP58558.1"/>
    <property type="molecule type" value="Genomic_DNA"/>
</dbReference>
<dbReference type="Proteomes" id="UP000295500">
    <property type="component" value="Unassembled WGS sequence"/>
</dbReference>
<dbReference type="GO" id="GO:0009100">
    <property type="term" value="P:glycoprotein metabolic process"/>
    <property type="evidence" value="ECO:0007669"/>
    <property type="project" value="UniProtKB-ARBA"/>
</dbReference>
<dbReference type="InterPro" id="IPR052942">
    <property type="entry name" value="LPS_cholinephosphotransferase"/>
</dbReference>
<organism evidence="2 3">
    <name type="scientific">Aminicella lysinilytica</name>
    <dbReference type="NCBI Taxonomy" id="433323"/>
    <lineage>
        <taxon>Bacteria</taxon>
        <taxon>Bacillati</taxon>
        <taxon>Bacillota</taxon>
        <taxon>Clostridia</taxon>
        <taxon>Peptostreptococcales</taxon>
        <taxon>Anaerovoracaceae</taxon>
        <taxon>Aminicella</taxon>
    </lineage>
</organism>
<dbReference type="SUPFAM" id="SSF48452">
    <property type="entry name" value="TPR-like"/>
    <property type="match status" value="1"/>
</dbReference>
<proteinExistence type="predicted"/>
<evidence type="ECO:0000313" key="3">
    <source>
        <dbReference type="Proteomes" id="UP000295500"/>
    </source>
</evidence>
<keyword evidence="2" id="KW-0808">Transferase</keyword>
<dbReference type="InterPro" id="IPR011990">
    <property type="entry name" value="TPR-like_helical_dom_sf"/>
</dbReference>
<comment type="caution">
    <text evidence="2">The sequence shown here is derived from an EMBL/GenBank/DDBJ whole genome shotgun (WGS) entry which is preliminary data.</text>
</comment>
<accession>A0A4R6Q7R2</accession>
<dbReference type="AlphaFoldDB" id="A0A4R6Q7R2"/>
<dbReference type="GO" id="GO:0016740">
    <property type="term" value="F:transferase activity"/>
    <property type="evidence" value="ECO:0007669"/>
    <property type="project" value="UniProtKB-KW"/>
</dbReference>
<name>A0A4R6Q7R2_9FIRM</name>
<dbReference type="RefSeq" id="WP_133527906.1">
    <property type="nucleotide sequence ID" value="NZ_CALCQM010000059.1"/>
</dbReference>